<name>A0ABR1H8P6_9HYPO</name>
<dbReference type="Proteomes" id="UP001498421">
    <property type="component" value="Unassembled WGS sequence"/>
</dbReference>
<organism evidence="2 3">
    <name type="scientific">Neonectria magnoliae</name>
    <dbReference type="NCBI Taxonomy" id="2732573"/>
    <lineage>
        <taxon>Eukaryota</taxon>
        <taxon>Fungi</taxon>
        <taxon>Dikarya</taxon>
        <taxon>Ascomycota</taxon>
        <taxon>Pezizomycotina</taxon>
        <taxon>Sordariomycetes</taxon>
        <taxon>Hypocreomycetidae</taxon>
        <taxon>Hypocreales</taxon>
        <taxon>Nectriaceae</taxon>
        <taxon>Neonectria</taxon>
    </lineage>
</organism>
<gene>
    <name evidence="2" type="ORF">QQZ08_011587</name>
</gene>
<keyword evidence="3" id="KW-1185">Reference proteome</keyword>
<proteinExistence type="predicted"/>
<dbReference type="EMBL" id="JAZAVK010000184">
    <property type="protein sequence ID" value="KAK7417505.1"/>
    <property type="molecule type" value="Genomic_DNA"/>
</dbReference>
<comment type="caution">
    <text evidence="2">The sequence shown here is derived from an EMBL/GenBank/DDBJ whole genome shotgun (WGS) entry which is preliminary data.</text>
</comment>
<protein>
    <submittedName>
        <fullName evidence="2">Uncharacterized protein</fullName>
    </submittedName>
</protein>
<evidence type="ECO:0000256" key="1">
    <source>
        <dbReference type="SAM" id="MobiDB-lite"/>
    </source>
</evidence>
<evidence type="ECO:0000313" key="2">
    <source>
        <dbReference type="EMBL" id="KAK7417505.1"/>
    </source>
</evidence>
<accession>A0ABR1H8P6</accession>
<reference evidence="2 3" key="1">
    <citation type="journal article" date="2025" name="Microbiol. Resour. Announc.">
        <title>Draft genome sequences for Neonectria magnoliae and Neonectria punicea, canker pathogens of Liriodendron tulipifera and Acer saccharum in West Virginia.</title>
        <authorList>
            <person name="Petronek H.M."/>
            <person name="Kasson M.T."/>
            <person name="Metheny A.M."/>
            <person name="Stauder C.M."/>
            <person name="Lovett B."/>
            <person name="Lynch S.C."/>
            <person name="Garnas J.R."/>
            <person name="Kasson L.R."/>
            <person name="Stajich J.E."/>
        </authorList>
    </citation>
    <scope>NUCLEOTIDE SEQUENCE [LARGE SCALE GENOMIC DNA]</scope>
    <source>
        <strain evidence="2 3">NRRL 64651</strain>
    </source>
</reference>
<feature type="region of interest" description="Disordered" evidence="1">
    <location>
        <begin position="1"/>
        <end position="23"/>
    </location>
</feature>
<sequence length="128" mass="14935">MPPRKSAQDFFRKGREKGSDQCQEGINDSIVHKEVTKKVLREHKRMIGLWNHPYNLKSLKDFVKEIAFGIDSVEDDPNPGEGTVMIYWKQFMAGWRREHDAIPGNTTLSVTNFIKYELPEILIWICSR</sequence>
<evidence type="ECO:0000313" key="3">
    <source>
        <dbReference type="Proteomes" id="UP001498421"/>
    </source>
</evidence>
<feature type="compositionally biased region" description="Basic and acidic residues" evidence="1">
    <location>
        <begin position="1"/>
        <end position="19"/>
    </location>
</feature>